<dbReference type="Proteomes" id="UP000033483">
    <property type="component" value="Unassembled WGS sequence"/>
</dbReference>
<evidence type="ECO:0000313" key="9">
    <source>
        <dbReference type="Proteomes" id="UP000033483"/>
    </source>
</evidence>
<dbReference type="Pfam" id="PF03853">
    <property type="entry name" value="YjeF_N"/>
    <property type="match status" value="1"/>
</dbReference>
<dbReference type="GO" id="GO:0003729">
    <property type="term" value="F:mRNA binding"/>
    <property type="evidence" value="ECO:0007669"/>
    <property type="project" value="TreeGrafter"/>
</dbReference>
<dbReference type="SUPFAM" id="SSF64153">
    <property type="entry name" value="YjeF N-terminal domain-like"/>
    <property type="match status" value="1"/>
</dbReference>
<accession>A0A0F4ZFM2</accession>
<dbReference type="EMBL" id="LAEV01000900">
    <property type="protein sequence ID" value="KKA29312.1"/>
    <property type="molecule type" value="Genomic_DNA"/>
</dbReference>
<keyword evidence="4" id="KW-0963">Cytoplasm</keyword>
<dbReference type="PROSITE" id="PS51385">
    <property type="entry name" value="YJEF_N"/>
    <property type="match status" value="1"/>
</dbReference>
<dbReference type="GO" id="GO:0000932">
    <property type="term" value="C:P-body"/>
    <property type="evidence" value="ECO:0007669"/>
    <property type="project" value="UniProtKB-SubCell"/>
</dbReference>
<evidence type="ECO:0000313" key="8">
    <source>
        <dbReference type="EMBL" id="KKA29312.1"/>
    </source>
</evidence>
<evidence type="ECO:0000256" key="4">
    <source>
        <dbReference type="ARBA" id="ARBA00022490"/>
    </source>
</evidence>
<evidence type="ECO:0000259" key="6">
    <source>
        <dbReference type="PROSITE" id="PS51385"/>
    </source>
</evidence>
<feature type="compositionally biased region" description="Low complexity" evidence="5">
    <location>
        <begin position="218"/>
        <end position="228"/>
    </location>
</feature>
<feature type="compositionally biased region" description="Low complexity" evidence="5">
    <location>
        <begin position="76"/>
        <end position="101"/>
    </location>
</feature>
<evidence type="ECO:0000256" key="2">
    <source>
        <dbReference type="ARBA" id="ARBA00006610"/>
    </source>
</evidence>
<evidence type="ECO:0000256" key="3">
    <source>
        <dbReference type="ARBA" id="ARBA00015797"/>
    </source>
</evidence>
<dbReference type="InterPro" id="IPR036652">
    <property type="entry name" value="YjeF_N_dom_sf"/>
</dbReference>
<dbReference type="PANTHER" id="PTHR13612:SF0">
    <property type="entry name" value="ENHANCER OF MRNA-DECAPPING PROTEIN 3"/>
    <property type="match status" value="1"/>
</dbReference>
<reference evidence="8 9" key="1">
    <citation type="submission" date="2015-03" db="EMBL/GenBank/DDBJ databases">
        <authorList>
            <person name="Radwan O."/>
            <person name="Al-Naeli F.A."/>
            <person name="Rendon G.A."/>
            <person name="Fields C."/>
        </authorList>
    </citation>
    <scope>NUCLEOTIDE SEQUENCE [LARGE SCALE GENOMIC DNA]</scope>
    <source>
        <strain evidence="8">CR-DP1</strain>
    </source>
</reference>
<feature type="domain" description="YjeF N-terminal" evidence="6">
    <location>
        <begin position="427"/>
        <end position="694"/>
    </location>
</feature>
<dbReference type="GO" id="GO:0033962">
    <property type="term" value="P:P-body assembly"/>
    <property type="evidence" value="ECO:0007669"/>
    <property type="project" value="TreeGrafter"/>
</dbReference>
<evidence type="ECO:0000259" key="7">
    <source>
        <dbReference type="PROSITE" id="PS51512"/>
    </source>
</evidence>
<feature type="compositionally biased region" description="Basic and acidic residues" evidence="5">
    <location>
        <begin position="203"/>
        <end position="217"/>
    </location>
</feature>
<dbReference type="InterPro" id="IPR004443">
    <property type="entry name" value="YjeF_N_dom"/>
</dbReference>
<dbReference type="InterPro" id="IPR025762">
    <property type="entry name" value="DFDF"/>
</dbReference>
<comment type="caution">
    <text evidence="8">The sequence shown here is derived from an EMBL/GenBank/DDBJ whole genome shotgun (WGS) entry which is preliminary data.</text>
</comment>
<comment type="subcellular location">
    <subcellularLocation>
        <location evidence="1">Cytoplasm</location>
        <location evidence="1">P-body</location>
    </subcellularLocation>
</comment>
<dbReference type="InterPro" id="IPR019050">
    <property type="entry name" value="FDF_dom"/>
</dbReference>
<comment type="similarity">
    <text evidence="2">Belongs to the EDC3 family.</text>
</comment>
<organism evidence="8 9">
    <name type="scientific">Thielaviopsis punctulata</name>
    <dbReference type="NCBI Taxonomy" id="72032"/>
    <lineage>
        <taxon>Eukaryota</taxon>
        <taxon>Fungi</taxon>
        <taxon>Dikarya</taxon>
        <taxon>Ascomycota</taxon>
        <taxon>Pezizomycotina</taxon>
        <taxon>Sordariomycetes</taxon>
        <taxon>Hypocreomycetidae</taxon>
        <taxon>Microascales</taxon>
        <taxon>Ceratocystidaceae</taxon>
        <taxon>Thielaviopsis</taxon>
    </lineage>
</organism>
<name>A0A0F4ZFM2_9PEZI</name>
<dbReference type="SMART" id="SM01199">
    <property type="entry name" value="FDF"/>
    <property type="match status" value="1"/>
</dbReference>
<feature type="region of interest" description="Disordered" evidence="5">
    <location>
        <begin position="76"/>
        <end position="158"/>
    </location>
</feature>
<evidence type="ECO:0000256" key="5">
    <source>
        <dbReference type="SAM" id="MobiDB-lite"/>
    </source>
</evidence>
<feature type="region of interest" description="Disordered" evidence="5">
    <location>
        <begin position="364"/>
        <end position="397"/>
    </location>
</feature>
<feature type="region of interest" description="Disordered" evidence="5">
    <location>
        <begin position="174"/>
        <end position="248"/>
    </location>
</feature>
<dbReference type="Pfam" id="PF09532">
    <property type="entry name" value="FDF"/>
    <property type="match status" value="1"/>
</dbReference>
<dbReference type="PANTHER" id="PTHR13612">
    <property type="entry name" value="ENHANCER OF MRNA-DECAPPING PROTEIN 3"/>
    <property type="match status" value="1"/>
</dbReference>
<gene>
    <name evidence="8" type="ORF">TD95_002385</name>
</gene>
<sequence>MDQNVVGLEVLVTFHNPPGLQVRGKITNAVPGSSIQLSDVTILGPNPSVVPTLDIFIRDVSNVEVVSLPKSVPTTPAVASIPSSVSPSKKPVKSQPSIKPQPVVPQPQPFVDPAIISVGRPKANRSGSDLDKKTKPAVLPSDVSKIGTPATSLGSIKHDPATEMGAIESGMVNLGLEQSKSGKIPRSQTRETRMARHRRKKEQQKEQRKEQQKEQQKQQHQQQHQQQQIQMQNNPGSGRGKGWRNTPLLEDTKSFQPFAALKRNSKLATGEGWASEDFTDKNEFDFEGGLAKFDKRTVFEEINKCDTIREDERLVYHNLKAKPGTADGKNLHYSENVLGITPAKTTDDFWNSEADVHIEDRRTNKISRKADGRPNINKQQSTRKPSVVPSALQSSGSRVSSQLKDHIVGFYLMPSNRYIDPVSPLQMVTLENTAINELGMPEIVLTENAARGIAEVTLRTLEDPAVRHGLGVSNPQHPISDMIQKCVLLVLAGNNKSGARAIAAARQLRCKGMEVILCVVDLDRDSLLIDAVRHQVRLFRNFGGRVYDKQELFSLYRSAKESGNPITSTLIIDGLLGLTVPFEELRTGEQTTVYELIHWVSKDPGFVISLDIPSGLDPSTGKISIVDGLPLYVKPRYVVSIAAPKKGLAEAISPTLEEDLSMSATAEALRSTVSDGNEWNLFIVDIGLDTAVWKKAGLKVRHAVDFSGEWTCKLTFRGPTAESGDD</sequence>
<dbReference type="Gene3D" id="3.40.50.10260">
    <property type="entry name" value="YjeF N-terminal domain"/>
    <property type="match status" value="1"/>
</dbReference>
<dbReference type="GO" id="GO:0031087">
    <property type="term" value="P:deadenylation-independent decapping of nuclear-transcribed mRNA"/>
    <property type="evidence" value="ECO:0007669"/>
    <property type="project" value="TreeGrafter"/>
</dbReference>
<protein>
    <recommendedName>
        <fullName evidence="3">Enhancer of mRNA-decapping protein 3</fullName>
    </recommendedName>
</protein>
<feature type="domain" description="DFDF" evidence="7">
    <location>
        <begin position="272"/>
        <end position="308"/>
    </location>
</feature>
<proteinExistence type="inferred from homology"/>
<dbReference type="AlphaFoldDB" id="A0A0F4ZFM2"/>
<dbReference type="OrthoDB" id="10030313at2759"/>
<dbReference type="PROSITE" id="PS51512">
    <property type="entry name" value="DFDF"/>
    <property type="match status" value="1"/>
</dbReference>
<keyword evidence="9" id="KW-1185">Reference proteome</keyword>
<evidence type="ECO:0000256" key="1">
    <source>
        <dbReference type="ARBA" id="ARBA00004201"/>
    </source>
</evidence>